<name>A0A432CQN3_9FLAO</name>
<dbReference type="EMBL" id="RYDJ01000001">
    <property type="protein sequence ID" value="RTZ07778.1"/>
    <property type="molecule type" value="Genomic_DNA"/>
</dbReference>
<dbReference type="Pfam" id="PF01841">
    <property type="entry name" value="Transglut_core"/>
    <property type="match status" value="1"/>
</dbReference>
<proteinExistence type="predicted"/>
<feature type="domain" description="Transglutaminase-like" evidence="2">
    <location>
        <begin position="44"/>
        <end position="147"/>
    </location>
</feature>
<dbReference type="InterPro" id="IPR038765">
    <property type="entry name" value="Papain-like_cys_pep_sf"/>
</dbReference>
<comment type="caution">
    <text evidence="3">The sequence shown here is derived from an EMBL/GenBank/DDBJ whole genome shotgun (WGS) entry which is preliminary data.</text>
</comment>
<sequence>MKNIFLLLTFFFSFMSVGQVNPGYLLVDAKTAAIPANSTTSTEAIANYINANFKTETDKIRADFYWTASNISYDVANRYAVNSHETGAEKITKTLKTKKGVCIHYATVFNALVQKIGIQSYIIEGYTKQNGKISDLAHAWTAAEIDKKRLYC</sequence>
<dbReference type="Proteomes" id="UP000280825">
    <property type="component" value="Unassembled WGS sequence"/>
</dbReference>
<dbReference type="PANTHER" id="PTHR46333">
    <property type="entry name" value="CYTOKINESIS PROTEIN 3"/>
    <property type="match status" value="1"/>
</dbReference>
<evidence type="ECO:0000313" key="3">
    <source>
        <dbReference type="EMBL" id="RTZ07778.1"/>
    </source>
</evidence>
<evidence type="ECO:0000259" key="2">
    <source>
        <dbReference type="Pfam" id="PF01841"/>
    </source>
</evidence>
<dbReference type="InterPro" id="IPR002931">
    <property type="entry name" value="Transglutaminase-like"/>
</dbReference>
<dbReference type="RefSeq" id="WP_126561247.1">
    <property type="nucleotide sequence ID" value="NZ_RYDJ01000001.1"/>
</dbReference>
<accession>A0A432CQN3</accession>
<dbReference type="AlphaFoldDB" id="A0A432CQN3"/>
<dbReference type="Gene3D" id="3.10.620.30">
    <property type="match status" value="1"/>
</dbReference>
<dbReference type="SUPFAM" id="SSF54001">
    <property type="entry name" value="Cysteine proteinases"/>
    <property type="match status" value="1"/>
</dbReference>
<keyword evidence="4" id="KW-1185">Reference proteome</keyword>
<dbReference type="GO" id="GO:0005737">
    <property type="term" value="C:cytoplasm"/>
    <property type="evidence" value="ECO:0007669"/>
    <property type="project" value="TreeGrafter"/>
</dbReference>
<protein>
    <submittedName>
        <fullName evidence="3">Transglutaminase domain-containing protein</fullName>
    </submittedName>
</protein>
<organism evidence="3 4">
    <name type="scientific">Flavobacterium bomense</name>
    <dbReference type="NCBI Taxonomy" id="2497483"/>
    <lineage>
        <taxon>Bacteria</taxon>
        <taxon>Pseudomonadati</taxon>
        <taxon>Bacteroidota</taxon>
        <taxon>Flavobacteriia</taxon>
        <taxon>Flavobacteriales</taxon>
        <taxon>Flavobacteriaceae</taxon>
        <taxon>Flavobacterium</taxon>
    </lineage>
</organism>
<dbReference type="InterPro" id="IPR052557">
    <property type="entry name" value="CAP/Cytokinesis_protein"/>
</dbReference>
<evidence type="ECO:0000256" key="1">
    <source>
        <dbReference type="SAM" id="SignalP"/>
    </source>
</evidence>
<reference evidence="3 4" key="1">
    <citation type="submission" date="2018-12" db="EMBL/GenBank/DDBJ databases">
        <title>Flavobacterium sp. nov., isolated from glacier ice.</title>
        <authorList>
            <person name="Liu Q."/>
            <person name="Xin Y.-H."/>
        </authorList>
    </citation>
    <scope>NUCLEOTIDE SEQUENCE [LARGE SCALE GENOMIC DNA]</scope>
    <source>
        <strain evidence="3 4">RB1N8</strain>
    </source>
</reference>
<evidence type="ECO:0000313" key="4">
    <source>
        <dbReference type="Proteomes" id="UP000280825"/>
    </source>
</evidence>
<feature type="chain" id="PRO_5019402400" evidence="1">
    <location>
        <begin position="19"/>
        <end position="152"/>
    </location>
</feature>
<gene>
    <name evidence="3" type="ORF">EKL98_00215</name>
</gene>
<feature type="signal peptide" evidence="1">
    <location>
        <begin position="1"/>
        <end position="18"/>
    </location>
</feature>
<dbReference type="PANTHER" id="PTHR46333:SF2">
    <property type="entry name" value="CYTOKINESIS PROTEIN 3"/>
    <property type="match status" value="1"/>
</dbReference>
<keyword evidence="1" id="KW-0732">Signal</keyword>